<dbReference type="EMBL" id="CP042301">
    <property type="protein sequence ID" value="QDZ00075.1"/>
    <property type="molecule type" value="Genomic_DNA"/>
</dbReference>
<feature type="transmembrane region" description="Helical" evidence="1">
    <location>
        <begin position="117"/>
        <end position="135"/>
    </location>
</feature>
<proteinExistence type="predicted"/>
<accession>A0A5B8KWV2</accession>
<dbReference type="KEGG" id="niy:FQ775_06595"/>
<dbReference type="Proteomes" id="UP000321389">
    <property type="component" value="Chromosome"/>
</dbReference>
<keyword evidence="1" id="KW-1133">Transmembrane helix</keyword>
<protein>
    <submittedName>
        <fullName evidence="2">Uncharacterized protein</fullName>
    </submittedName>
</protein>
<keyword evidence="1" id="KW-0812">Transmembrane</keyword>
<evidence type="ECO:0000313" key="3">
    <source>
        <dbReference type="Proteomes" id="UP000321389"/>
    </source>
</evidence>
<sequence length="157" mass="16268">MSQTFAILIRFSAIILGFAAAALAASAFLHLILIGPGEMAAGEPAGAGAYAFSVAFVALLVAYFAFMPAITAILIGEFMPQRGWLYYSLCGAAISAVVSALIYGARMDEAEALADKPLLSFIGAGLIAGIVYWAITGRNAGRWREPPRADTGPPPAG</sequence>
<evidence type="ECO:0000313" key="2">
    <source>
        <dbReference type="EMBL" id="QDZ00075.1"/>
    </source>
</evidence>
<feature type="transmembrane region" description="Helical" evidence="1">
    <location>
        <begin position="84"/>
        <end position="105"/>
    </location>
</feature>
<dbReference type="AlphaFoldDB" id="A0A5B8KWV2"/>
<keyword evidence="1" id="KW-0472">Membrane</keyword>
<dbReference type="RefSeq" id="WP_146298727.1">
    <property type="nucleotide sequence ID" value="NZ_CP042301.2"/>
</dbReference>
<dbReference type="OrthoDB" id="7906671at2"/>
<feature type="transmembrane region" description="Helical" evidence="1">
    <location>
        <begin position="7"/>
        <end position="29"/>
    </location>
</feature>
<keyword evidence="3" id="KW-1185">Reference proteome</keyword>
<name>A0A5B8KWV2_9HYPH</name>
<gene>
    <name evidence="2" type="ORF">FQ775_06595</name>
</gene>
<reference evidence="2" key="1">
    <citation type="submission" date="2020-04" db="EMBL/GenBank/DDBJ databases">
        <title>Nitratireductor sp. nov. isolated from mangrove soil.</title>
        <authorList>
            <person name="Ye Y."/>
        </authorList>
    </citation>
    <scope>NUCLEOTIDE SEQUENCE</scope>
    <source>
        <strain evidence="2">SY7</strain>
    </source>
</reference>
<feature type="transmembrane region" description="Helical" evidence="1">
    <location>
        <begin position="49"/>
        <end position="75"/>
    </location>
</feature>
<evidence type="ECO:0000256" key="1">
    <source>
        <dbReference type="SAM" id="Phobius"/>
    </source>
</evidence>
<organism evidence="2 3">
    <name type="scientific">Nitratireductor mangrovi</name>
    <dbReference type="NCBI Taxonomy" id="2599600"/>
    <lineage>
        <taxon>Bacteria</taxon>
        <taxon>Pseudomonadati</taxon>
        <taxon>Pseudomonadota</taxon>
        <taxon>Alphaproteobacteria</taxon>
        <taxon>Hyphomicrobiales</taxon>
        <taxon>Phyllobacteriaceae</taxon>
        <taxon>Nitratireductor</taxon>
    </lineage>
</organism>